<keyword evidence="6 7" id="KW-0472">Membrane</keyword>
<comment type="subcellular location">
    <subcellularLocation>
        <location evidence="1">Cell membrane</location>
        <topology evidence="1">Multi-pass membrane protein</topology>
    </subcellularLocation>
</comment>
<feature type="transmembrane region" description="Helical" evidence="7">
    <location>
        <begin position="171"/>
        <end position="192"/>
    </location>
</feature>
<proteinExistence type="inferred from homology"/>
<evidence type="ECO:0000256" key="3">
    <source>
        <dbReference type="ARBA" id="ARBA00022475"/>
    </source>
</evidence>
<protein>
    <submittedName>
        <fullName evidence="8">Lipopolysaccharide biosynthesis protein</fullName>
    </submittedName>
</protein>
<keyword evidence="4 7" id="KW-0812">Transmembrane</keyword>
<evidence type="ECO:0000256" key="7">
    <source>
        <dbReference type="SAM" id="Phobius"/>
    </source>
</evidence>
<evidence type="ECO:0000256" key="4">
    <source>
        <dbReference type="ARBA" id="ARBA00022692"/>
    </source>
</evidence>
<dbReference type="GO" id="GO:0005886">
    <property type="term" value="C:plasma membrane"/>
    <property type="evidence" value="ECO:0007669"/>
    <property type="project" value="UniProtKB-SubCell"/>
</dbReference>
<evidence type="ECO:0000256" key="6">
    <source>
        <dbReference type="ARBA" id="ARBA00023136"/>
    </source>
</evidence>
<feature type="transmembrane region" description="Helical" evidence="7">
    <location>
        <begin position="411"/>
        <end position="429"/>
    </location>
</feature>
<evidence type="ECO:0000256" key="1">
    <source>
        <dbReference type="ARBA" id="ARBA00004651"/>
    </source>
</evidence>
<keyword evidence="9" id="KW-1185">Reference proteome</keyword>
<name>A0A437QB29_9GAMM</name>
<evidence type="ECO:0000313" key="9">
    <source>
        <dbReference type="Proteomes" id="UP000282818"/>
    </source>
</evidence>
<dbReference type="Proteomes" id="UP000282818">
    <property type="component" value="Unassembled WGS sequence"/>
</dbReference>
<evidence type="ECO:0000256" key="2">
    <source>
        <dbReference type="ARBA" id="ARBA00007430"/>
    </source>
</evidence>
<dbReference type="RefSeq" id="WP_127693468.1">
    <property type="nucleotide sequence ID" value="NZ_SACQ01000002.1"/>
</dbReference>
<feature type="transmembrane region" description="Helical" evidence="7">
    <location>
        <begin position="316"/>
        <end position="336"/>
    </location>
</feature>
<feature type="transmembrane region" description="Helical" evidence="7">
    <location>
        <begin position="39"/>
        <end position="55"/>
    </location>
</feature>
<reference evidence="8 9" key="1">
    <citation type="submission" date="2019-01" db="EMBL/GenBank/DDBJ databases">
        <authorList>
            <person name="Chen W.-M."/>
        </authorList>
    </citation>
    <scope>NUCLEOTIDE SEQUENCE [LARGE SCALE GENOMIC DNA]</scope>
    <source>
        <strain evidence="8 9">HPM-16</strain>
    </source>
</reference>
<accession>A0A437QB29</accession>
<organism evidence="8 9">
    <name type="scientific">Neptunomonas marina</name>
    <dbReference type="NCBI Taxonomy" id="1815562"/>
    <lineage>
        <taxon>Bacteria</taxon>
        <taxon>Pseudomonadati</taxon>
        <taxon>Pseudomonadota</taxon>
        <taxon>Gammaproteobacteria</taxon>
        <taxon>Oceanospirillales</taxon>
        <taxon>Oceanospirillaceae</taxon>
        <taxon>Neptunomonas</taxon>
    </lineage>
</organism>
<feature type="transmembrane region" description="Helical" evidence="7">
    <location>
        <begin position="281"/>
        <end position="304"/>
    </location>
</feature>
<dbReference type="CDD" id="cd13127">
    <property type="entry name" value="MATE_tuaB_like"/>
    <property type="match status" value="1"/>
</dbReference>
<keyword evidence="3" id="KW-1003">Cell membrane</keyword>
<evidence type="ECO:0000313" key="8">
    <source>
        <dbReference type="EMBL" id="RVU31609.1"/>
    </source>
</evidence>
<dbReference type="PANTHER" id="PTHR30250">
    <property type="entry name" value="PST FAMILY PREDICTED COLANIC ACID TRANSPORTER"/>
    <property type="match status" value="1"/>
</dbReference>
<feature type="transmembrane region" description="Helical" evidence="7">
    <location>
        <begin position="145"/>
        <end position="165"/>
    </location>
</feature>
<feature type="transmembrane region" description="Helical" evidence="7">
    <location>
        <begin position="9"/>
        <end position="33"/>
    </location>
</feature>
<keyword evidence="5 7" id="KW-1133">Transmembrane helix</keyword>
<dbReference type="AlphaFoldDB" id="A0A437QB29"/>
<comment type="caution">
    <text evidence="8">The sequence shown here is derived from an EMBL/GenBank/DDBJ whole genome shotgun (WGS) entry which is preliminary data.</text>
</comment>
<feature type="transmembrane region" description="Helical" evidence="7">
    <location>
        <begin position="357"/>
        <end position="384"/>
    </location>
</feature>
<feature type="transmembrane region" description="Helical" evidence="7">
    <location>
        <begin position="75"/>
        <end position="96"/>
    </location>
</feature>
<dbReference type="Pfam" id="PF13440">
    <property type="entry name" value="Polysacc_synt_3"/>
    <property type="match status" value="1"/>
</dbReference>
<evidence type="ECO:0000256" key="5">
    <source>
        <dbReference type="ARBA" id="ARBA00022989"/>
    </source>
</evidence>
<dbReference type="EMBL" id="SACQ01000002">
    <property type="protein sequence ID" value="RVU31609.1"/>
    <property type="molecule type" value="Genomic_DNA"/>
</dbReference>
<gene>
    <name evidence="8" type="ORF">EOE65_06430</name>
</gene>
<feature type="transmembrane region" description="Helical" evidence="7">
    <location>
        <begin position="112"/>
        <end position="133"/>
    </location>
</feature>
<dbReference type="InterPro" id="IPR050833">
    <property type="entry name" value="Poly_Biosynth_Transport"/>
</dbReference>
<dbReference type="PANTHER" id="PTHR30250:SF10">
    <property type="entry name" value="LIPOPOLYSACCHARIDE BIOSYNTHESIS PROTEIN WZXC"/>
    <property type="match status" value="1"/>
</dbReference>
<feature type="transmembrane region" description="Helical" evidence="7">
    <location>
        <begin position="441"/>
        <end position="462"/>
    </location>
</feature>
<sequence>MTNKLRMSFAWSFASRYLVISLNFVSVIVLARLLTPEEIGIFSIAVALLAIGQVIRDFGISDYIILEKDLTKSKLASAFTISLSICYSLVALFYFLKGPIASYYGRPEIEDVISLLLINFLLIPFGTLTLSVLKREMQFQKLMLVEVSSTVVNCTVSISLAYLGFSYMSLGWAAISGTATTIALLIFFRPAIIPWLPGFRSIPAVISFGWKMSWSYIANHLTRSAPEIIVGKAIDAQAVALLGKGLATTSMFTDLVYQGMLQVIQPYFAQIKHSDGDLKGVFFYSTTALTAVAWPFFSFFILMSDEVVLFLFGDQWTASAPLLQLASLAAMIYFSITLTERILVTQGKTGKVAQLHTFYLIITIILLIITAQISLYAVAAAFVAEKAIRAIILYRELGKCMSVTLADFKPMFVQSGGVTLLCIATIVAIQFSGITATWNEFWSLLLTGICFVAAWLGGLYLFRHPLHTEVTNIVLTVKQRILKQAAS</sequence>
<comment type="similarity">
    <text evidence="2">Belongs to the polysaccharide synthase family.</text>
</comment>